<sequence length="257" mass="28416">MKERLVGTQIGRWLSAARDIVSLIRTPRVALGTTVNDQLAPRLLAQLCRPNEVFVDVGAHIGSVIAEVRHYCPSARIVAFEAMPDKVAWLIRKFPTVTIHSCALSDQSGEAEFFVNLSQSGYSSLAEQKGSVRRITVAMKRMDDLLDQADLIKIDVEGAELGVLRGAARLIEKCQPLIMFESGPGNVLGFTKEDIFSFFSDRGYGLLAPNRLAHTGGVMTLDAFLDSHQYPRRTTNYFAVPITRLNEFRARAASIPH</sequence>
<name>A0ABT5JRT1_9SPHN</name>
<comment type="caution">
    <text evidence="2">The sequence shown here is derived from an EMBL/GenBank/DDBJ whole genome shotgun (WGS) entry which is preliminary data.</text>
</comment>
<dbReference type="GO" id="GO:0008168">
    <property type="term" value="F:methyltransferase activity"/>
    <property type="evidence" value="ECO:0007669"/>
    <property type="project" value="UniProtKB-KW"/>
</dbReference>
<dbReference type="InterPro" id="IPR006342">
    <property type="entry name" value="FkbM_mtfrase"/>
</dbReference>
<dbReference type="Pfam" id="PF05050">
    <property type="entry name" value="Methyltransf_21"/>
    <property type="match status" value="1"/>
</dbReference>
<dbReference type="InterPro" id="IPR029063">
    <property type="entry name" value="SAM-dependent_MTases_sf"/>
</dbReference>
<dbReference type="EMBL" id="JAQQXQ010000006">
    <property type="protein sequence ID" value="MDC8754843.1"/>
    <property type="molecule type" value="Genomic_DNA"/>
</dbReference>
<dbReference type="GO" id="GO:0032259">
    <property type="term" value="P:methylation"/>
    <property type="evidence" value="ECO:0007669"/>
    <property type="project" value="UniProtKB-KW"/>
</dbReference>
<dbReference type="Gene3D" id="3.40.50.150">
    <property type="entry name" value="Vaccinia Virus protein VP39"/>
    <property type="match status" value="1"/>
</dbReference>
<dbReference type="NCBIfam" id="TIGR01444">
    <property type="entry name" value="fkbM_fam"/>
    <property type="match status" value="1"/>
</dbReference>
<keyword evidence="2" id="KW-0489">Methyltransferase</keyword>
<organism evidence="2 3">
    <name type="scientific">Erythrobacter fulvus</name>
    <dbReference type="NCBI Taxonomy" id="2987523"/>
    <lineage>
        <taxon>Bacteria</taxon>
        <taxon>Pseudomonadati</taxon>
        <taxon>Pseudomonadota</taxon>
        <taxon>Alphaproteobacteria</taxon>
        <taxon>Sphingomonadales</taxon>
        <taxon>Erythrobacteraceae</taxon>
        <taxon>Erythrobacter/Porphyrobacter group</taxon>
        <taxon>Erythrobacter</taxon>
    </lineage>
</organism>
<dbReference type="SUPFAM" id="SSF53335">
    <property type="entry name" value="S-adenosyl-L-methionine-dependent methyltransferases"/>
    <property type="match status" value="1"/>
</dbReference>
<feature type="domain" description="Methyltransferase FkbM" evidence="1">
    <location>
        <begin position="56"/>
        <end position="204"/>
    </location>
</feature>
<keyword evidence="3" id="KW-1185">Reference proteome</keyword>
<proteinExistence type="predicted"/>
<protein>
    <submittedName>
        <fullName evidence="2">FkbM family methyltransferase</fullName>
    </submittedName>
</protein>
<gene>
    <name evidence="2" type="ORF">OIK40_09345</name>
</gene>
<dbReference type="PANTHER" id="PTHR34203">
    <property type="entry name" value="METHYLTRANSFERASE, FKBM FAMILY PROTEIN"/>
    <property type="match status" value="1"/>
</dbReference>
<keyword evidence="2" id="KW-0808">Transferase</keyword>
<dbReference type="Proteomes" id="UP001216558">
    <property type="component" value="Unassembled WGS sequence"/>
</dbReference>
<dbReference type="InterPro" id="IPR052514">
    <property type="entry name" value="SAM-dependent_MTase"/>
</dbReference>
<evidence type="ECO:0000259" key="1">
    <source>
        <dbReference type="Pfam" id="PF05050"/>
    </source>
</evidence>
<dbReference type="PANTHER" id="PTHR34203:SF15">
    <property type="entry name" value="SLL1173 PROTEIN"/>
    <property type="match status" value="1"/>
</dbReference>
<reference evidence="2 3" key="1">
    <citation type="submission" date="2022-10" db="EMBL/GenBank/DDBJ databases">
        <title>Erythrobacter sp. sf7 Genome sequencing.</title>
        <authorList>
            <person name="Park S."/>
        </authorList>
    </citation>
    <scope>NUCLEOTIDE SEQUENCE [LARGE SCALE GENOMIC DNA]</scope>
    <source>
        <strain evidence="3">sf7</strain>
    </source>
</reference>
<evidence type="ECO:0000313" key="3">
    <source>
        <dbReference type="Proteomes" id="UP001216558"/>
    </source>
</evidence>
<accession>A0ABT5JRT1</accession>
<evidence type="ECO:0000313" key="2">
    <source>
        <dbReference type="EMBL" id="MDC8754843.1"/>
    </source>
</evidence>